<dbReference type="GeneID" id="35870018"/>
<dbReference type="RefSeq" id="WP_017011378.1">
    <property type="nucleotide sequence ID" value="NZ_FOWR01000050.1"/>
</dbReference>
<dbReference type="Gene3D" id="3.20.20.140">
    <property type="entry name" value="Metal-dependent hydrolases"/>
    <property type="match status" value="1"/>
</dbReference>
<name>A0A1I5WM81_9GAMM</name>
<dbReference type="PANTHER" id="PTHR42924:SF3">
    <property type="entry name" value="POLYMERASE_HISTIDINOL PHOSPHATASE N-TERMINAL DOMAIN-CONTAINING PROTEIN"/>
    <property type="match status" value="1"/>
</dbReference>
<dbReference type="EMBL" id="FOWR01000050">
    <property type="protein sequence ID" value="SFQ20922.1"/>
    <property type="molecule type" value="Genomic_DNA"/>
</dbReference>
<dbReference type="Proteomes" id="UP000182692">
    <property type="component" value="Unassembled WGS sequence"/>
</dbReference>
<gene>
    <name evidence="2" type="ORF">SAMN03084138_04371</name>
</gene>
<evidence type="ECO:0000313" key="2">
    <source>
        <dbReference type="EMBL" id="SFQ20922.1"/>
    </source>
</evidence>
<reference evidence="2 3" key="1">
    <citation type="submission" date="2016-10" db="EMBL/GenBank/DDBJ databases">
        <authorList>
            <person name="de Groot N.N."/>
        </authorList>
    </citation>
    <scope>NUCLEOTIDE SEQUENCE [LARGE SCALE GENOMIC DNA]</scope>
    <source>
        <strain evidence="2 3">DSM 15893</strain>
    </source>
</reference>
<proteinExistence type="predicted"/>
<dbReference type="SMART" id="SM00481">
    <property type="entry name" value="POLIIIAc"/>
    <property type="match status" value="1"/>
</dbReference>
<organism evidence="2 3">
    <name type="scientific">Enterovibrio norvegicus DSM 15893</name>
    <dbReference type="NCBI Taxonomy" id="1121869"/>
    <lineage>
        <taxon>Bacteria</taxon>
        <taxon>Pseudomonadati</taxon>
        <taxon>Pseudomonadota</taxon>
        <taxon>Gammaproteobacteria</taxon>
        <taxon>Vibrionales</taxon>
        <taxon>Vibrionaceae</taxon>
        <taxon>Enterovibrio</taxon>
    </lineage>
</organism>
<dbReference type="CDD" id="cd07438">
    <property type="entry name" value="PHP_HisPPase_AMP"/>
    <property type="match status" value="1"/>
</dbReference>
<dbReference type="InterPro" id="IPR003141">
    <property type="entry name" value="Pol/His_phosphatase_N"/>
</dbReference>
<accession>A0A1I5WM81</accession>
<dbReference type="InterPro" id="IPR016195">
    <property type="entry name" value="Pol/histidinol_Pase-like"/>
</dbReference>
<evidence type="ECO:0000313" key="3">
    <source>
        <dbReference type="Proteomes" id="UP000182692"/>
    </source>
</evidence>
<dbReference type="AlphaFoldDB" id="A0A1I5WM81"/>
<dbReference type="OrthoDB" id="9804333at2"/>
<dbReference type="GO" id="GO:0035312">
    <property type="term" value="F:5'-3' DNA exonuclease activity"/>
    <property type="evidence" value="ECO:0007669"/>
    <property type="project" value="TreeGrafter"/>
</dbReference>
<evidence type="ECO:0000259" key="1">
    <source>
        <dbReference type="SMART" id="SM00481"/>
    </source>
</evidence>
<dbReference type="STRING" id="1121869.SAMN03084138_04371"/>
<dbReference type="InterPro" id="IPR004013">
    <property type="entry name" value="PHP_dom"/>
</dbReference>
<dbReference type="SUPFAM" id="SSF89550">
    <property type="entry name" value="PHP domain-like"/>
    <property type="match status" value="1"/>
</dbReference>
<dbReference type="PANTHER" id="PTHR42924">
    <property type="entry name" value="EXONUCLEASE"/>
    <property type="match status" value="1"/>
</dbReference>
<protein>
    <recommendedName>
        <fullName evidence="1">Polymerase/histidinol phosphatase N-terminal domain-containing protein</fullName>
    </recommendedName>
</protein>
<feature type="domain" description="Polymerase/histidinol phosphatase N-terminal" evidence="1">
    <location>
        <begin position="3"/>
        <end position="70"/>
    </location>
</feature>
<dbReference type="InterPro" id="IPR052018">
    <property type="entry name" value="PHP_domain"/>
</dbReference>
<dbReference type="GO" id="GO:0004534">
    <property type="term" value="F:5'-3' RNA exonuclease activity"/>
    <property type="evidence" value="ECO:0007669"/>
    <property type="project" value="TreeGrafter"/>
</dbReference>
<dbReference type="Pfam" id="PF02811">
    <property type="entry name" value="PHP"/>
    <property type="match status" value="1"/>
</dbReference>
<sequence length="291" mass="32491">MLFDLHSHTTASDGRFSPAELVKRAVDFRVQVLAITDHDTVAGIEPAKQAVLEADLPLHIVNGIEISTVWQNKDIHIVGLNIDLDSPELNALIAQQAERRDVRAEQIAERLEKHRMPGALEGAKALAGDVPLTRAHFARWMVEQGHVKNMQAVFKKYLTRGNPGYVPPNWCTIAEAVDVIHKAGGQAVIAHPGRYKLTAKWLKRLLEAFKEAGGDGMEIVQPQQSPVERRQLADYAIHYGLLVSQGSDFHYPSPWLELGRNLYLPKGCEGVWESWTLPVIERAEVSPEEEK</sequence>
<dbReference type="Gene3D" id="1.10.150.650">
    <property type="match status" value="1"/>
</dbReference>
<dbReference type="NCBIfam" id="NF047791">
    <property type="entry name" value="RNaseRnm"/>
    <property type="match status" value="1"/>
</dbReference>